<gene>
    <name evidence="2" type="ORF">I6N98_00195</name>
</gene>
<keyword evidence="3" id="KW-1185">Reference proteome</keyword>
<reference evidence="2 3" key="1">
    <citation type="submission" date="2020-12" db="EMBL/GenBank/DDBJ databases">
        <authorList>
            <person name="Shan Y."/>
        </authorList>
    </citation>
    <scope>NUCLEOTIDE SEQUENCE [LARGE SCALE GENOMIC DNA]</scope>
    <source>
        <strain evidence="3">csc3.9</strain>
    </source>
</reference>
<dbReference type="KEGG" id="snan:I6N98_00195"/>
<organism evidence="2 3">
    <name type="scientific">Spongiibacter nanhainus</name>
    <dbReference type="NCBI Taxonomy" id="2794344"/>
    <lineage>
        <taxon>Bacteria</taxon>
        <taxon>Pseudomonadati</taxon>
        <taxon>Pseudomonadota</taxon>
        <taxon>Gammaproteobacteria</taxon>
        <taxon>Cellvibrionales</taxon>
        <taxon>Spongiibacteraceae</taxon>
        <taxon>Spongiibacter</taxon>
    </lineage>
</organism>
<dbReference type="PROSITE" id="PS51257">
    <property type="entry name" value="PROKAR_LIPOPROTEIN"/>
    <property type="match status" value="1"/>
</dbReference>
<dbReference type="Proteomes" id="UP000596063">
    <property type="component" value="Chromosome"/>
</dbReference>
<feature type="signal peptide" evidence="1">
    <location>
        <begin position="1"/>
        <end position="23"/>
    </location>
</feature>
<accession>A0A7T4R0Z9</accession>
<name>A0A7T4R0Z9_9GAMM</name>
<evidence type="ECO:0000313" key="2">
    <source>
        <dbReference type="EMBL" id="QQD18334.1"/>
    </source>
</evidence>
<dbReference type="RefSeq" id="WP_198569831.1">
    <property type="nucleotide sequence ID" value="NZ_CP066167.1"/>
</dbReference>
<evidence type="ECO:0008006" key="4">
    <source>
        <dbReference type="Google" id="ProtNLM"/>
    </source>
</evidence>
<dbReference type="AlphaFoldDB" id="A0A7T4R0Z9"/>
<keyword evidence="1" id="KW-0732">Signal</keyword>
<evidence type="ECO:0000256" key="1">
    <source>
        <dbReference type="SAM" id="SignalP"/>
    </source>
</evidence>
<feature type="chain" id="PRO_5032983926" description="Entry exclusion lipoprotein TrbK" evidence="1">
    <location>
        <begin position="24"/>
        <end position="59"/>
    </location>
</feature>
<sequence length="59" mass="6765">MTTPRARNLFVAAASAWLLVACAGQEFDDAREWRLRECEKILHPTDRKNCIANTPDYID</sequence>
<protein>
    <recommendedName>
        <fullName evidence="4">Entry exclusion lipoprotein TrbK</fullName>
    </recommendedName>
</protein>
<proteinExistence type="predicted"/>
<evidence type="ECO:0000313" key="3">
    <source>
        <dbReference type="Proteomes" id="UP000596063"/>
    </source>
</evidence>
<dbReference type="EMBL" id="CP066167">
    <property type="protein sequence ID" value="QQD18334.1"/>
    <property type="molecule type" value="Genomic_DNA"/>
</dbReference>